<dbReference type="Proteomes" id="UP000473325">
    <property type="component" value="Unassembled WGS sequence"/>
</dbReference>
<evidence type="ECO:0000256" key="2">
    <source>
        <dbReference type="ARBA" id="ARBA00009441"/>
    </source>
</evidence>
<dbReference type="GO" id="GO:0006310">
    <property type="term" value="P:DNA recombination"/>
    <property type="evidence" value="ECO:0007669"/>
    <property type="project" value="InterPro"/>
</dbReference>
<dbReference type="SUPFAM" id="SSF52540">
    <property type="entry name" value="P-loop containing nucleoside triphosphate hydrolases"/>
    <property type="match status" value="2"/>
</dbReference>
<comment type="similarity">
    <text evidence="2 9">Belongs to the RecN family.</text>
</comment>
<evidence type="ECO:0000256" key="9">
    <source>
        <dbReference type="PIRNR" id="PIRNR003128"/>
    </source>
</evidence>
<dbReference type="Pfam" id="PF02463">
    <property type="entry name" value="SMC_N"/>
    <property type="match status" value="1"/>
</dbReference>
<keyword evidence="10" id="KW-0175">Coiled coil</keyword>
<evidence type="ECO:0000313" key="13">
    <source>
        <dbReference type="Proteomes" id="UP000473325"/>
    </source>
</evidence>
<dbReference type="InterPro" id="IPR003395">
    <property type="entry name" value="RecF/RecN/SMC_N"/>
</dbReference>
<keyword evidence="4" id="KW-0547">Nucleotide-binding</keyword>
<dbReference type="Gene3D" id="3.40.50.300">
    <property type="entry name" value="P-loop containing nucleotide triphosphate hydrolases"/>
    <property type="match status" value="2"/>
</dbReference>
<keyword evidence="6" id="KW-0067">ATP-binding</keyword>
<dbReference type="PIRSF" id="PIRSF003128">
    <property type="entry name" value="RecN"/>
    <property type="match status" value="1"/>
</dbReference>
<dbReference type="GO" id="GO:0006281">
    <property type="term" value="P:DNA repair"/>
    <property type="evidence" value="ECO:0007669"/>
    <property type="project" value="UniProtKB-KW"/>
</dbReference>
<dbReference type="FunFam" id="3.40.50.300:FF:000356">
    <property type="entry name" value="DNA repair protein RecN"/>
    <property type="match status" value="1"/>
</dbReference>
<dbReference type="GO" id="GO:0009432">
    <property type="term" value="P:SOS response"/>
    <property type="evidence" value="ECO:0007669"/>
    <property type="project" value="TreeGrafter"/>
</dbReference>
<reference evidence="12 13" key="1">
    <citation type="submission" date="2019-12" db="EMBL/GenBank/DDBJ databases">
        <authorList>
            <person name="Kun Z."/>
        </authorList>
    </citation>
    <scope>NUCLEOTIDE SEQUENCE [LARGE SCALE GENOMIC DNA]</scope>
    <source>
        <strain evidence="12 13">YIM 123512</strain>
    </source>
</reference>
<dbReference type="InterPro" id="IPR004604">
    <property type="entry name" value="DNA_recomb/repair_RecN"/>
</dbReference>
<evidence type="ECO:0000313" key="12">
    <source>
        <dbReference type="EMBL" id="MXG92128.1"/>
    </source>
</evidence>
<dbReference type="RefSeq" id="WP_160880066.1">
    <property type="nucleotide sequence ID" value="NZ_WUEK01000018.1"/>
</dbReference>
<evidence type="ECO:0000256" key="7">
    <source>
        <dbReference type="ARBA" id="ARBA00023204"/>
    </source>
</evidence>
<feature type="domain" description="RecF/RecN/SMC N-terminal" evidence="11">
    <location>
        <begin position="3"/>
        <end position="536"/>
    </location>
</feature>
<comment type="caution">
    <text evidence="12">The sequence shown here is derived from an EMBL/GenBank/DDBJ whole genome shotgun (WGS) entry which is preliminary data.</text>
</comment>
<protein>
    <recommendedName>
        <fullName evidence="3 9">DNA repair protein RecN</fullName>
    </recommendedName>
    <alternativeName>
        <fullName evidence="8 9">Recombination protein N</fullName>
    </alternativeName>
</protein>
<sequence length="586" mass="61023">MLQEIRIAQLGVIDSSTLHLGAGLTVITGETGAGKTMVVTALGLLLGGRADSGMVRRGAAAARVEGVVDAAGLDAFRRAVDEAGGEVEDGQVVLARNVASEGRSRAWVGGATVPVSRLTEVAEPLVAVHGQSDQHRLLRPRAQRDALDRFGGEPVLALAAAYSALHTRLADTERELAEVVATARERAREADLLRFGLGEVEAVDPRPGEDAELAADEARLGYADSLRTAAEQAREALSSEAGDPDALGAVSAARTVLEGVREHDPEAAALADRLAELSYLLSDLAADVASYAASVDADPTRLAAVSERRAALTALTRKYGETVEDVLGWAETSAARLLDLDGTDERIETLREQQRALRAELGEVAQTLSRARAEAAVRLSAVVTDELSLLAMPHARVEITVGQQEAAAPGSDQPVAGDPLRVGDRWLAHTASGVDEVEFLLAANTGSGSRPLHKGASGGELSRVMLALEVALAGTSPVPTFVFDEVDAGVGGAAAVEIGRRLAELARSAQVLVVTHLPQVAAYADRHVLVEKASDGSVTSSGLTLLDDGARERELSRMLAGLSDSDTALAHARELLEVAAPARALG</sequence>
<dbReference type="AlphaFoldDB" id="A0A6L7F4E0"/>
<evidence type="ECO:0000256" key="6">
    <source>
        <dbReference type="ARBA" id="ARBA00022840"/>
    </source>
</evidence>
<dbReference type="CDD" id="cd03241">
    <property type="entry name" value="ABC_RecN"/>
    <property type="match status" value="1"/>
</dbReference>
<dbReference type="PANTHER" id="PTHR11059">
    <property type="entry name" value="DNA REPAIR PROTEIN RECN"/>
    <property type="match status" value="1"/>
</dbReference>
<evidence type="ECO:0000256" key="3">
    <source>
        <dbReference type="ARBA" id="ARBA00021315"/>
    </source>
</evidence>
<evidence type="ECO:0000256" key="8">
    <source>
        <dbReference type="ARBA" id="ARBA00033408"/>
    </source>
</evidence>
<dbReference type="GO" id="GO:0043590">
    <property type="term" value="C:bacterial nucleoid"/>
    <property type="evidence" value="ECO:0007669"/>
    <property type="project" value="TreeGrafter"/>
</dbReference>
<feature type="coiled-coil region" evidence="10">
    <location>
        <begin position="340"/>
        <end position="367"/>
    </location>
</feature>
<gene>
    <name evidence="12" type="primary">recN</name>
    <name evidence="12" type="ORF">GRQ65_21520</name>
</gene>
<dbReference type="PANTHER" id="PTHR11059:SF0">
    <property type="entry name" value="DNA REPAIR PROTEIN RECN"/>
    <property type="match status" value="1"/>
</dbReference>
<dbReference type="EMBL" id="WUEK01000018">
    <property type="protein sequence ID" value="MXG92128.1"/>
    <property type="molecule type" value="Genomic_DNA"/>
</dbReference>
<proteinExistence type="inferred from homology"/>
<keyword evidence="13" id="KW-1185">Reference proteome</keyword>
<evidence type="ECO:0000256" key="5">
    <source>
        <dbReference type="ARBA" id="ARBA00022763"/>
    </source>
</evidence>
<evidence type="ECO:0000256" key="10">
    <source>
        <dbReference type="SAM" id="Coils"/>
    </source>
</evidence>
<dbReference type="InterPro" id="IPR027417">
    <property type="entry name" value="P-loop_NTPase"/>
</dbReference>
<dbReference type="FunFam" id="3.40.50.300:FF:000319">
    <property type="entry name" value="DNA repair protein RecN"/>
    <property type="match status" value="1"/>
</dbReference>
<organism evidence="12 13">
    <name type="scientific">Nocardioides flavescens</name>
    <dbReference type="NCBI Taxonomy" id="2691959"/>
    <lineage>
        <taxon>Bacteria</taxon>
        <taxon>Bacillati</taxon>
        <taxon>Actinomycetota</taxon>
        <taxon>Actinomycetes</taxon>
        <taxon>Propionibacteriales</taxon>
        <taxon>Nocardioidaceae</taxon>
        <taxon>Nocardioides</taxon>
    </lineage>
</organism>
<evidence type="ECO:0000256" key="1">
    <source>
        <dbReference type="ARBA" id="ARBA00003618"/>
    </source>
</evidence>
<accession>A0A6L7F4E0</accession>
<keyword evidence="5 9" id="KW-0227">DNA damage</keyword>
<evidence type="ECO:0000259" key="11">
    <source>
        <dbReference type="Pfam" id="PF02463"/>
    </source>
</evidence>
<dbReference type="GO" id="GO:0005524">
    <property type="term" value="F:ATP binding"/>
    <property type="evidence" value="ECO:0007669"/>
    <property type="project" value="UniProtKB-KW"/>
</dbReference>
<keyword evidence="7 9" id="KW-0234">DNA repair</keyword>
<dbReference type="NCBIfam" id="TIGR00634">
    <property type="entry name" value="recN"/>
    <property type="match status" value="1"/>
</dbReference>
<comment type="function">
    <text evidence="1 9">May be involved in recombinational repair of damaged DNA.</text>
</comment>
<name>A0A6L7F4E0_9ACTN</name>
<evidence type="ECO:0000256" key="4">
    <source>
        <dbReference type="ARBA" id="ARBA00022741"/>
    </source>
</evidence>